<reference evidence="1 2" key="1">
    <citation type="submission" date="2020-02" db="EMBL/GenBank/DDBJ databases">
        <authorList>
            <person name="Ferguson B K."/>
        </authorList>
    </citation>
    <scope>NUCLEOTIDE SEQUENCE [LARGE SCALE GENOMIC DNA]</scope>
</reference>
<evidence type="ECO:0000313" key="2">
    <source>
        <dbReference type="Proteomes" id="UP000479000"/>
    </source>
</evidence>
<sequence>MWLVVVSLGNARARERPLSGASRSTRFRPCSWDGRTAEGFKTLILLQPCSSRRAYGQL</sequence>
<evidence type="ECO:0000313" key="1">
    <source>
        <dbReference type="EMBL" id="CAB0012106.1"/>
    </source>
</evidence>
<feature type="non-terminal residue" evidence="1">
    <location>
        <position position="58"/>
    </location>
</feature>
<protein>
    <submittedName>
        <fullName evidence="1">Uncharacterized protein</fullName>
    </submittedName>
</protein>
<name>A0A6H5H806_9HEMI</name>
<organism evidence="1 2">
    <name type="scientific">Nesidiocoris tenuis</name>
    <dbReference type="NCBI Taxonomy" id="355587"/>
    <lineage>
        <taxon>Eukaryota</taxon>
        <taxon>Metazoa</taxon>
        <taxon>Ecdysozoa</taxon>
        <taxon>Arthropoda</taxon>
        <taxon>Hexapoda</taxon>
        <taxon>Insecta</taxon>
        <taxon>Pterygota</taxon>
        <taxon>Neoptera</taxon>
        <taxon>Paraneoptera</taxon>
        <taxon>Hemiptera</taxon>
        <taxon>Heteroptera</taxon>
        <taxon>Panheteroptera</taxon>
        <taxon>Cimicomorpha</taxon>
        <taxon>Miridae</taxon>
        <taxon>Dicyphina</taxon>
        <taxon>Nesidiocoris</taxon>
    </lineage>
</organism>
<dbReference type="AlphaFoldDB" id="A0A6H5H806"/>
<dbReference type="Proteomes" id="UP000479000">
    <property type="component" value="Unassembled WGS sequence"/>
</dbReference>
<gene>
    <name evidence="1" type="ORF">NTEN_LOCUS16898</name>
</gene>
<proteinExistence type="predicted"/>
<keyword evidence="2" id="KW-1185">Reference proteome</keyword>
<accession>A0A6H5H806</accession>
<dbReference type="EMBL" id="CADCXU010024961">
    <property type="protein sequence ID" value="CAB0012106.1"/>
    <property type="molecule type" value="Genomic_DNA"/>
</dbReference>